<dbReference type="EMBL" id="CP049933">
    <property type="protein sequence ID" value="QIM19351.1"/>
    <property type="molecule type" value="Genomic_DNA"/>
</dbReference>
<organism evidence="1 2">
    <name type="scientific">Leucobacter coleopterorum</name>
    <dbReference type="NCBI Taxonomy" id="2714933"/>
    <lineage>
        <taxon>Bacteria</taxon>
        <taxon>Bacillati</taxon>
        <taxon>Actinomycetota</taxon>
        <taxon>Actinomycetes</taxon>
        <taxon>Micrococcales</taxon>
        <taxon>Microbacteriaceae</taxon>
        <taxon>Leucobacter</taxon>
    </lineage>
</organism>
<evidence type="ECO:0000313" key="2">
    <source>
        <dbReference type="Proteomes" id="UP000503441"/>
    </source>
</evidence>
<evidence type="ECO:0000313" key="1">
    <source>
        <dbReference type="EMBL" id="QIM19351.1"/>
    </source>
</evidence>
<dbReference type="Gene3D" id="3.40.50.1820">
    <property type="entry name" value="alpha/beta hydrolase"/>
    <property type="match status" value="1"/>
</dbReference>
<keyword evidence="2" id="KW-1185">Reference proteome</keyword>
<dbReference type="RefSeq" id="WP_166331595.1">
    <property type="nucleotide sequence ID" value="NZ_CP049933.1"/>
</dbReference>
<accession>A0ABX6JZL2</accession>
<name>A0ABX6JZL2_9MICO</name>
<dbReference type="SUPFAM" id="SSF53474">
    <property type="entry name" value="alpha/beta-Hydrolases"/>
    <property type="match status" value="1"/>
</dbReference>
<protein>
    <submittedName>
        <fullName evidence="1">Uncharacterized protein</fullName>
    </submittedName>
</protein>
<dbReference type="InterPro" id="IPR029058">
    <property type="entry name" value="AB_hydrolase_fold"/>
</dbReference>
<proteinExistence type="predicted"/>
<dbReference type="Proteomes" id="UP000503441">
    <property type="component" value="Chromosome"/>
</dbReference>
<gene>
    <name evidence="1" type="ORF">G7066_13615</name>
</gene>
<reference evidence="1 2" key="1">
    <citation type="submission" date="2020-03" db="EMBL/GenBank/DDBJ databases">
        <title>Leucobacter sp. nov., isolated from beetles.</title>
        <authorList>
            <person name="Hyun D.-W."/>
            <person name="Bae J.-W."/>
        </authorList>
    </citation>
    <scope>NUCLEOTIDE SEQUENCE [LARGE SCALE GENOMIC DNA]</scope>
    <source>
        <strain evidence="1 2">HDW9A</strain>
    </source>
</reference>
<sequence length="523" mass="56083">MSTATALRGGSWAAGIPTGGYTVPTGPPPTIAFWALSYIQPLQNWWEELLGDPASIASVADSWDTVESNLRTVAADLEAARSSLDGLEGRTIRTLELRYSDLIPVAQDAGDWAGSAAAAARLASSIVEAVRSFILDFLYQLSRLIEALFGFTLNPFSKLKELQKLMSAASELIRAGGELIQNMFDAFQRLIELLGALGPVIELANQHLRSAVANMLPIVGGSTGLLGLMGGGIMRDFMTDGGDVSRYDIDELERLLAADPTNESLKQKVAAWREAHKVKSLNSLADLVGVNGTTDRMGGGDSTVFDIKLVRAKDGSEHWVVSLPSTQEWIDMGGSGAMNDGKNNIALFLDNPALKTQYERAVMQAMREAGMKPGDPVVFTGFSQGGIMAVNLASDPTLPYKPIGVVTNGSPIGTFTPPANVPVVAFEYITDVVPKLDANPFHGLVPGLDTNPNNRGMTNVHTRVLTTGSEANPLRPLDSAPWTVHNNDKYVDAIKDQAADLSKEYAWMGGDVIDHQIFSATQR</sequence>